<proteinExistence type="predicted"/>
<sequence length="69" mass="8169">MTLKRALWIIPNISLHLLWIVCLIFVGWNWTAIHQEGFLSYWLFVLPSLLLVNVWGSYRITGWIQEGKL</sequence>
<gene>
    <name evidence="2" type="ORF">CQS04_12155</name>
</gene>
<reference evidence="2 3" key="1">
    <citation type="submission" date="2017-10" db="EMBL/GenBank/DDBJ databases">
        <title>Draft genome of Chryseomicrobium casticus sp. nov.</title>
        <authorList>
            <person name="Chakraborty R."/>
            <person name="Saha T."/>
        </authorList>
    </citation>
    <scope>NUCLEOTIDE SEQUENCE [LARGE SCALE GENOMIC DNA]</scope>
    <source>
        <strain evidence="2 3">ET03</strain>
    </source>
</reference>
<feature type="transmembrane region" description="Helical" evidence="1">
    <location>
        <begin position="40"/>
        <end position="58"/>
    </location>
</feature>
<evidence type="ECO:0000313" key="3">
    <source>
        <dbReference type="Proteomes" id="UP000228680"/>
    </source>
</evidence>
<protein>
    <submittedName>
        <fullName evidence="2">Uncharacterized protein</fullName>
    </submittedName>
</protein>
<keyword evidence="1" id="KW-1133">Transmembrane helix</keyword>
<keyword evidence="3" id="KW-1185">Reference proteome</keyword>
<organism evidence="2 3">
    <name type="scientific">Chryseomicrobium excrementi</name>
    <dbReference type="NCBI Taxonomy" id="2041346"/>
    <lineage>
        <taxon>Bacteria</taxon>
        <taxon>Bacillati</taxon>
        <taxon>Bacillota</taxon>
        <taxon>Bacilli</taxon>
        <taxon>Bacillales</taxon>
        <taxon>Caryophanaceae</taxon>
        <taxon>Chryseomicrobium</taxon>
    </lineage>
</organism>
<accession>A0A2M9EXR3</accession>
<keyword evidence="1" id="KW-0472">Membrane</keyword>
<evidence type="ECO:0000313" key="2">
    <source>
        <dbReference type="EMBL" id="PJK15980.1"/>
    </source>
</evidence>
<keyword evidence="1" id="KW-0812">Transmembrane</keyword>
<dbReference type="AlphaFoldDB" id="A0A2M9EXR3"/>
<dbReference type="Proteomes" id="UP000228680">
    <property type="component" value="Unassembled WGS sequence"/>
</dbReference>
<dbReference type="EMBL" id="PCGR01000004">
    <property type="protein sequence ID" value="PJK15980.1"/>
    <property type="molecule type" value="Genomic_DNA"/>
</dbReference>
<feature type="transmembrane region" description="Helical" evidence="1">
    <location>
        <begin position="7"/>
        <end position="28"/>
    </location>
</feature>
<evidence type="ECO:0000256" key="1">
    <source>
        <dbReference type="SAM" id="Phobius"/>
    </source>
</evidence>
<comment type="caution">
    <text evidence="2">The sequence shown here is derived from an EMBL/GenBank/DDBJ whole genome shotgun (WGS) entry which is preliminary data.</text>
</comment>
<name>A0A2M9EXR3_9BACL</name>